<feature type="domain" description="Fe/B12 periplasmic-binding" evidence="1">
    <location>
        <begin position="45"/>
        <end position="300"/>
    </location>
</feature>
<gene>
    <name evidence="2" type="ORF">LEP1GSC047_3242</name>
</gene>
<dbReference type="SUPFAM" id="SSF53807">
    <property type="entry name" value="Helical backbone' metal receptor"/>
    <property type="match status" value="1"/>
</dbReference>
<evidence type="ECO:0000313" key="2">
    <source>
        <dbReference type="EMBL" id="EQA36705.1"/>
    </source>
</evidence>
<dbReference type="Proteomes" id="UP000018719">
    <property type="component" value="Unassembled WGS sequence"/>
</dbReference>
<dbReference type="PANTHER" id="PTHR30535">
    <property type="entry name" value="VITAMIN B12-BINDING PROTEIN"/>
    <property type="match status" value="1"/>
</dbReference>
<dbReference type="CDD" id="cd01149">
    <property type="entry name" value="HutB"/>
    <property type="match status" value="1"/>
</dbReference>
<reference evidence="2 3" key="1">
    <citation type="submission" date="2013-05" db="EMBL/GenBank/DDBJ databases">
        <authorList>
            <person name="Harkins D.M."/>
            <person name="Durkin A.S."/>
            <person name="Brinkac L.M."/>
            <person name="Haft D.H."/>
            <person name="Selengut J.D."/>
            <person name="Sanka R."/>
            <person name="DePew J."/>
            <person name="Purushe J."/>
            <person name="Hartskeerl R.A."/>
            <person name="Ahmed A."/>
            <person name="van der Linden H."/>
            <person name="Goris M.G.A."/>
            <person name="Vinetz J.M."/>
            <person name="Sutton G.G."/>
            <person name="Nierman W.C."/>
            <person name="Fouts D.E."/>
        </authorList>
    </citation>
    <scope>NUCLEOTIDE SEQUENCE [LARGE SCALE GENOMIC DNA]</scope>
    <source>
        <strain evidence="2 3">10</strain>
    </source>
</reference>
<accession>V6HIV5</accession>
<evidence type="ECO:0000259" key="1">
    <source>
        <dbReference type="PROSITE" id="PS50983"/>
    </source>
</evidence>
<dbReference type="PANTHER" id="PTHR30535:SF4">
    <property type="entry name" value="HEMIN-BINDING PERIPLASMIC PROTEIN HMUT"/>
    <property type="match status" value="1"/>
</dbReference>
<sequence length="304" mass="32775">MKEFQISDRDKKYLKIRRTDMKKIITFALFLLLPASLFAESKDLRIVTLNGTVSEIVFALGKGKLVVGNDTSSLYPPEALALPKVGYQRALSAEGILSLKPNLILGLEYAGPPEVIEQLKSAGLKVIIYPGLPGVEPALNNILAIGKEIGAEKEAQKVVQDIRKKQSKIAEKVSKLRSKPKVLFVYHRGTSLAQVSGTETPADEMIRLGGGINAVDGFKGFKPITPEAVIAAQPDIILIPSRGLESLGGKDGVFSLPGVKDTPAGKKSRVIAIDDLVLLGFGPRLGQGIEELFESFHPKATDKK</sequence>
<dbReference type="Pfam" id="PF01497">
    <property type="entry name" value="Peripla_BP_2"/>
    <property type="match status" value="1"/>
</dbReference>
<dbReference type="Gene3D" id="3.40.50.1980">
    <property type="entry name" value="Nitrogenase molybdenum iron protein domain"/>
    <property type="match status" value="2"/>
</dbReference>
<dbReference type="InterPro" id="IPR050902">
    <property type="entry name" value="ABC_Transporter_SBP"/>
</dbReference>
<dbReference type="AlphaFoldDB" id="V6HIV5"/>
<protein>
    <submittedName>
        <fullName evidence="2">Putative hemin-binding periplasmic protein HmuT</fullName>
    </submittedName>
</protein>
<dbReference type="PROSITE" id="PS50983">
    <property type="entry name" value="FE_B12_PBP"/>
    <property type="match status" value="1"/>
</dbReference>
<name>V6HIV5_9LEPT</name>
<organism evidence="2 3">
    <name type="scientific">Leptospira inadai serovar Lyme str. 10</name>
    <dbReference type="NCBI Taxonomy" id="1049790"/>
    <lineage>
        <taxon>Bacteria</taxon>
        <taxon>Pseudomonadati</taxon>
        <taxon>Spirochaetota</taxon>
        <taxon>Spirochaetia</taxon>
        <taxon>Leptospirales</taxon>
        <taxon>Leptospiraceae</taxon>
        <taxon>Leptospira</taxon>
    </lineage>
</organism>
<dbReference type="STRING" id="1049790.LEP1GSC047_3242"/>
<dbReference type="EMBL" id="AHMM02000017">
    <property type="protein sequence ID" value="EQA36705.1"/>
    <property type="molecule type" value="Genomic_DNA"/>
</dbReference>
<evidence type="ECO:0000313" key="3">
    <source>
        <dbReference type="Proteomes" id="UP000018719"/>
    </source>
</evidence>
<dbReference type="InterPro" id="IPR002491">
    <property type="entry name" value="ABC_transptr_periplasmic_BD"/>
</dbReference>
<comment type="caution">
    <text evidence="2">The sequence shown here is derived from an EMBL/GenBank/DDBJ whole genome shotgun (WGS) entry which is preliminary data.</text>
</comment>
<proteinExistence type="predicted"/>